<proteinExistence type="predicted"/>
<evidence type="ECO:0000313" key="2">
    <source>
        <dbReference type="EMBL" id="PPC77346.1"/>
    </source>
</evidence>
<dbReference type="Pfam" id="PF13223">
    <property type="entry name" value="DUF4031"/>
    <property type="match status" value="1"/>
</dbReference>
<organism evidence="2 3">
    <name type="scientific">Proteobacteria bacterium 228</name>
    <dbReference type="NCBI Taxonomy" id="2083153"/>
    <lineage>
        <taxon>Bacteria</taxon>
        <taxon>Pseudomonadati</taxon>
        <taxon>Pseudomonadota</taxon>
    </lineage>
</organism>
<reference evidence="2 3" key="1">
    <citation type="submission" date="2018-02" db="EMBL/GenBank/DDBJ databases">
        <title>novel marine gammaproteobacteria from coastal saline agro ecosystem.</title>
        <authorList>
            <person name="Krishnan R."/>
            <person name="Ramesh Kumar N."/>
        </authorList>
    </citation>
    <scope>NUCLEOTIDE SEQUENCE [LARGE SCALE GENOMIC DNA]</scope>
    <source>
        <strain evidence="2 3">228</strain>
    </source>
</reference>
<name>A0A2S5KSV1_9PROT</name>
<dbReference type="AlphaFoldDB" id="A0A2S5KSV1"/>
<evidence type="ECO:0000313" key="3">
    <source>
        <dbReference type="Proteomes" id="UP000238196"/>
    </source>
</evidence>
<gene>
    <name evidence="2" type="ORF">C4K68_10775</name>
</gene>
<feature type="domain" description="DUF4031" evidence="1">
    <location>
        <begin position="3"/>
        <end position="81"/>
    </location>
</feature>
<evidence type="ECO:0000259" key="1">
    <source>
        <dbReference type="Pfam" id="PF13223"/>
    </source>
</evidence>
<accession>A0A2S5KSV1</accession>
<protein>
    <submittedName>
        <fullName evidence="2">DUF4031 domain-containing protein</fullName>
    </submittedName>
</protein>
<sequence>MSVYVDSANIPFRNTLMCHMVADSEEELHAMATSLGMERRWHQKPGTHHSHYDIPIAKKAAALRLGAIEVSRRQLALFLRQRRKALSLDAS</sequence>
<comment type="caution">
    <text evidence="2">The sequence shown here is derived from an EMBL/GenBank/DDBJ whole genome shotgun (WGS) entry which is preliminary data.</text>
</comment>
<dbReference type="EMBL" id="PRLP01000034">
    <property type="protein sequence ID" value="PPC77346.1"/>
    <property type="molecule type" value="Genomic_DNA"/>
</dbReference>
<dbReference type="InterPro" id="IPR025109">
    <property type="entry name" value="DUF4031"/>
</dbReference>
<dbReference type="OrthoDB" id="9808993at2"/>
<dbReference type="Proteomes" id="UP000238196">
    <property type="component" value="Unassembled WGS sequence"/>
</dbReference>